<proteinExistence type="inferred from homology"/>
<dbReference type="InterPro" id="IPR029032">
    <property type="entry name" value="AhpD-like"/>
</dbReference>
<dbReference type="GO" id="GO:0005737">
    <property type="term" value="C:cytoplasm"/>
    <property type="evidence" value="ECO:0007669"/>
    <property type="project" value="UniProtKB-SubCell"/>
</dbReference>
<keyword evidence="6" id="KW-1185">Reference proteome</keyword>
<organism evidence="5 6">
    <name type="scientific">Reticulomyxa filosa</name>
    <dbReference type="NCBI Taxonomy" id="46433"/>
    <lineage>
        <taxon>Eukaryota</taxon>
        <taxon>Sar</taxon>
        <taxon>Rhizaria</taxon>
        <taxon>Retaria</taxon>
        <taxon>Foraminifera</taxon>
        <taxon>Monothalamids</taxon>
        <taxon>Reticulomyxidae</taxon>
        <taxon>Reticulomyxa</taxon>
    </lineage>
</organism>
<dbReference type="EMBL" id="ASPP01006437">
    <property type="protein sequence ID" value="ETO28820.1"/>
    <property type="molecule type" value="Genomic_DNA"/>
</dbReference>
<dbReference type="GO" id="GO:0016239">
    <property type="term" value="P:positive regulation of macroautophagy"/>
    <property type="evidence" value="ECO:0007669"/>
    <property type="project" value="TreeGrafter"/>
</dbReference>
<comment type="caution">
    <text evidence="5">The sequence shown here is derived from an EMBL/GenBank/DDBJ whole genome shotgun (WGS) entry which is preliminary data.</text>
</comment>
<dbReference type="AlphaFoldDB" id="X6NR86"/>
<comment type="similarity">
    <text evidence="2">Belongs to the sestrin family.</text>
</comment>
<evidence type="ECO:0000256" key="1">
    <source>
        <dbReference type="ARBA" id="ARBA00004496"/>
    </source>
</evidence>
<keyword evidence="3" id="KW-0963">Cytoplasm</keyword>
<dbReference type="GO" id="GO:1904262">
    <property type="term" value="P:negative regulation of TORC1 signaling"/>
    <property type="evidence" value="ECO:0007669"/>
    <property type="project" value="TreeGrafter"/>
</dbReference>
<dbReference type="Pfam" id="PF04636">
    <property type="entry name" value="PA26"/>
    <property type="match status" value="1"/>
</dbReference>
<comment type="subcellular location">
    <subcellularLocation>
        <location evidence="1">Cytoplasm</location>
    </subcellularLocation>
</comment>
<feature type="region of interest" description="Disordered" evidence="4">
    <location>
        <begin position="70"/>
        <end position="91"/>
    </location>
</feature>
<evidence type="ECO:0000313" key="6">
    <source>
        <dbReference type="Proteomes" id="UP000023152"/>
    </source>
</evidence>
<reference evidence="5 6" key="1">
    <citation type="journal article" date="2013" name="Curr. Biol.">
        <title>The Genome of the Foraminiferan Reticulomyxa filosa.</title>
        <authorList>
            <person name="Glockner G."/>
            <person name="Hulsmann N."/>
            <person name="Schleicher M."/>
            <person name="Noegel A.A."/>
            <person name="Eichinger L."/>
            <person name="Gallinger C."/>
            <person name="Pawlowski J."/>
            <person name="Sierra R."/>
            <person name="Euteneuer U."/>
            <person name="Pillet L."/>
            <person name="Moustafa A."/>
            <person name="Platzer M."/>
            <person name="Groth M."/>
            <person name="Szafranski K."/>
            <person name="Schliwa M."/>
        </authorList>
    </citation>
    <scope>NUCLEOTIDE SEQUENCE [LARGE SCALE GENOMIC DNA]</scope>
</reference>
<protein>
    <submittedName>
        <fullName evidence="5">Sestrin-2</fullName>
    </submittedName>
</protein>
<evidence type="ECO:0000313" key="5">
    <source>
        <dbReference type="EMBL" id="ETO28820.1"/>
    </source>
</evidence>
<evidence type="ECO:0000256" key="4">
    <source>
        <dbReference type="SAM" id="MobiDB-lite"/>
    </source>
</evidence>
<dbReference type="PANTHER" id="PTHR12474:SF0">
    <property type="entry name" value="SESTRIN HOMOLOG"/>
    <property type="match status" value="1"/>
</dbReference>
<dbReference type="Proteomes" id="UP000023152">
    <property type="component" value="Unassembled WGS sequence"/>
</dbReference>
<dbReference type="GO" id="GO:0071233">
    <property type="term" value="P:cellular response to L-leucine"/>
    <property type="evidence" value="ECO:0007669"/>
    <property type="project" value="TreeGrafter"/>
</dbReference>
<evidence type="ECO:0000256" key="3">
    <source>
        <dbReference type="ARBA" id="ARBA00022490"/>
    </source>
</evidence>
<name>X6NR86_RETFI</name>
<dbReference type="InterPro" id="IPR006730">
    <property type="entry name" value="Sestrin"/>
</dbReference>
<accession>X6NR86</accession>
<dbReference type="GO" id="GO:1990253">
    <property type="term" value="P:cellular response to leucine starvation"/>
    <property type="evidence" value="ECO:0007669"/>
    <property type="project" value="TreeGrafter"/>
</dbReference>
<gene>
    <name evidence="5" type="ORF">RFI_08305</name>
</gene>
<dbReference type="GO" id="GO:1901031">
    <property type="term" value="P:regulation of response to reactive oxygen species"/>
    <property type="evidence" value="ECO:0007669"/>
    <property type="project" value="InterPro"/>
</dbReference>
<dbReference type="GO" id="GO:0070728">
    <property type="term" value="F:L-leucine binding"/>
    <property type="evidence" value="ECO:0007669"/>
    <property type="project" value="TreeGrafter"/>
</dbReference>
<evidence type="ECO:0000256" key="2">
    <source>
        <dbReference type="ARBA" id="ARBA00008350"/>
    </source>
</evidence>
<dbReference type="OrthoDB" id="337464at2759"/>
<dbReference type="GO" id="GO:0005634">
    <property type="term" value="C:nucleus"/>
    <property type="evidence" value="ECO:0007669"/>
    <property type="project" value="InterPro"/>
</dbReference>
<dbReference type="PANTHER" id="PTHR12474">
    <property type="entry name" value="P53 REGULATED PA26 NUCLEAR PROTEIN SESTRIN"/>
    <property type="match status" value="1"/>
</dbReference>
<sequence length="393" mass="46270">MEGRRTKKKEEKRNCVVDGTEWIDREFLFLSCVRTMEAESRKMFMEQFTCQLMKQMELYTRHSNIGRAREGKSKWTTRMREKEKGGGKEEECSDKELYDDRYGESEIECDYERTKKSDSYINEGEIAEFGNEELSVETLVTCCDFETNVITFLPKLISLAYMCPFEDVAVQCRHILERWQQHLNMPIFKIHMPLLSPFVYCSFNCQTKNHDHSRNHNHSHDSHSNQQYTNKNANPFVLPGWKDNKILRLFQETFVRLGQPFAFFCDISVTNLDLLLSRHPTYWVDFTKFYETLMLGNGQMSHEWRYYVAIMAASRYDCAPLVGFLECQFQEFDGNYSWIDAGLSAAHPKLKKIALLNALLAHNPWTISPKHIAVSFFFKKKKKQEGDFPSKER</sequence>
<dbReference type="GO" id="GO:0016684">
    <property type="term" value="F:oxidoreductase activity, acting on peroxide as acceptor"/>
    <property type="evidence" value="ECO:0007669"/>
    <property type="project" value="TreeGrafter"/>
</dbReference>
<dbReference type="SUPFAM" id="SSF69118">
    <property type="entry name" value="AhpD-like"/>
    <property type="match status" value="1"/>
</dbReference>